<keyword evidence="3 9" id="KW-0812">Transmembrane</keyword>
<accession>A0A0U3U161</accession>
<dbReference type="GO" id="GO:0007165">
    <property type="term" value="P:signal transduction"/>
    <property type="evidence" value="ECO:0007669"/>
    <property type="project" value="UniProtKB-KW"/>
</dbReference>
<evidence type="ECO:0000256" key="7">
    <source>
        <dbReference type="ARBA" id="ARBA00023170"/>
    </source>
</evidence>
<evidence type="ECO:0000256" key="6">
    <source>
        <dbReference type="ARBA" id="ARBA00023136"/>
    </source>
</evidence>
<feature type="transmembrane region" description="Helical" evidence="9">
    <location>
        <begin position="213"/>
        <end position="236"/>
    </location>
</feature>
<dbReference type="Pfam" id="PF02949">
    <property type="entry name" value="7tm_6"/>
    <property type="match status" value="1"/>
</dbReference>
<dbReference type="GO" id="GO:0005886">
    <property type="term" value="C:plasma membrane"/>
    <property type="evidence" value="ECO:0007669"/>
    <property type="project" value="TreeGrafter"/>
</dbReference>
<dbReference type="GO" id="GO:0005549">
    <property type="term" value="F:odorant binding"/>
    <property type="evidence" value="ECO:0007669"/>
    <property type="project" value="InterPro"/>
</dbReference>
<keyword evidence="5 9" id="KW-1133">Transmembrane helix</keyword>
<comment type="subcellular location">
    <subcellularLocation>
        <location evidence="1">Membrane</location>
        <topology evidence="1">Multi-pass membrane protein</topology>
    </subcellularLocation>
</comment>
<keyword evidence="8" id="KW-0807">Transducer</keyword>
<protein>
    <submittedName>
        <fullName evidence="10">Odorant receptor 17</fullName>
    </submittedName>
</protein>
<feature type="transmembrane region" description="Helical" evidence="9">
    <location>
        <begin position="367"/>
        <end position="388"/>
    </location>
</feature>
<evidence type="ECO:0000256" key="3">
    <source>
        <dbReference type="ARBA" id="ARBA00022692"/>
    </source>
</evidence>
<feature type="transmembrane region" description="Helical" evidence="9">
    <location>
        <begin position="408"/>
        <end position="426"/>
    </location>
</feature>
<name>A0A0U3U161_9HEMI</name>
<reference evidence="10" key="1">
    <citation type="submission" date="2015-11" db="EMBL/GenBank/DDBJ databases">
        <title>Identification of candidate chemosensory genes in the antennal transcriptome of Drosicha corpulenta (Kuwana).</title>
        <authorList>
            <person name="Zhang Y."/>
            <person name="Gao Q."/>
            <person name="Xie Y."/>
        </authorList>
    </citation>
    <scope>NUCLEOTIDE SEQUENCE</scope>
</reference>
<dbReference type="PANTHER" id="PTHR21137">
    <property type="entry name" value="ODORANT RECEPTOR"/>
    <property type="match status" value="1"/>
</dbReference>
<proteinExistence type="evidence at transcript level"/>
<dbReference type="AlphaFoldDB" id="A0A0U3U161"/>
<keyword evidence="4" id="KW-0552">Olfaction</keyword>
<feature type="transmembrane region" description="Helical" evidence="9">
    <location>
        <begin position="48"/>
        <end position="74"/>
    </location>
</feature>
<evidence type="ECO:0000256" key="9">
    <source>
        <dbReference type="SAM" id="Phobius"/>
    </source>
</evidence>
<evidence type="ECO:0000256" key="8">
    <source>
        <dbReference type="ARBA" id="ARBA00023224"/>
    </source>
</evidence>
<organism evidence="10">
    <name type="scientific">Drosicha corpulenta</name>
    <dbReference type="NCBI Taxonomy" id="535978"/>
    <lineage>
        <taxon>Eukaryota</taxon>
        <taxon>Metazoa</taxon>
        <taxon>Ecdysozoa</taxon>
        <taxon>Arthropoda</taxon>
        <taxon>Hexapoda</taxon>
        <taxon>Insecta</taxon>
        <taxon>Pterygota</taxon>
        <taxon>Neoptera</taxon>
        <taxon>Paraneoptera</taxon>
        <taxon>Hemiptera</taxon>
        <taxon>Sternorrhyncha</taxon>
        <taxon>Coccoidea</taxon>
        <taxon>Monophlebidae</taxon>
        <taxon>Drosicha</taxon>
    </lineage>
</organism>
<keyword evidence="7 10" id="KW-0675">Receptor</keyword>
<feature type="transmembrane region" description="Helical" evidence="9">
    <location>
        <begin position="80"/>
        <end position="99"/>
    </location>
</feature>
<feature type="transmembrane region" description="Helical" evidence="9">
    <location>
        <begin position="139"/>
        <end position="160"/>
    </location>
</feature>
<dbReference type="InterPro" id="IPR004117">
    <property type="entry name" value="7tm6_olfct_rcpt"/>
</dbReference>
<keyword evidence="6 9" id="KW-0472">Membrane</keyword>
<evidence type="ECO:0000256" key="1">
    <source>
        <dbReference type="ARBA" id="ARBA00004141"/>
    </source>
</evidence>
<evidence type="ECO:0000313" key="10">
    <source>
        <dbReference type="EMBL" id="ALV87632.1"/>
    </source>
</evidence>
<evidence type="ECO:0000256" key="5">
    <source>
        <dbReference type="ARBA" id="ARBA00022989"/>
    </source>
</evidence>
<dbReference type="GO" id="GO:0004984">
    <property type="term" value="F:olfactory receptor activity"/>
    <property type="evidence" value="ECO:0007669"/>
    <property type="project" value="InterPro"/>
</dbReference>
<sequence>MNVILTIFNWLFHSYEEFCELNLTYFKLFGLFQMVNPYNRVSNRSQQIWLFAHGFFIVFTSAHTFLQIVSLFVASHSYQQLMNTFTHVGNWFIASYKYLNFVRSRHRLQALFDVFRMDFLHVSKFKDRKDILFDNAYRCNWFILLYVSICLSTCVVWNLYPLAELIYYSVVMHSKFMTSLDVDGNATGIASTTIYRPKNILDSWYPFDSSTGTLFYCVYVYEFFIYMHMLFAFCCYDSYLFSMFTMMTAQFQVLYDSFSDIGYDKPIRGYNPHLDALSLFKPEQTLHLIREKLFKSIKSECRLDHLKLLRSEQLIVDSTKPEKFKYMRGHEETEKAQEFHDSLLESVEDLQKANNYANELIEVYNDVIVFQVLISIITVCLMAFQATVYFSVVDDDEFTGTFQISKSLLYFGCAFLLLYLSCLCSGDLNDVRKSINGAFYNAHWHEFKLPDALKRDILFSMTCSQRTHVVEITHRFPIDLHTFTEISEVCFSYFTFLLNYYKKKGVSN</sequence>
<keyword evidence="2" id="KW-0716">Sensory transduction</keyword>
<evidence type="ECO:0000256" key="2">
    <source>
        <dbReference type="ARBA" id="ARBA00022606"/>
    </source>
</evidence>
<dbReference type="EMBL" id="KU133807">
    <property type="protein sequence ID" value="ALV87632.1"/>
    <property type="molecule type" value="mRNA"/>
</dbReference>
<evidence type="ECO:0000256" key="4">
    <source>
        <dbReference type="ARBA" id="ARBA00022725"/>
    </source>
</evidence>
<dbReference type="PANTHER" id="PTHR21137:SF42">
    <property type="entry name" value="ODORANT RECEPTOR 83A"/>
    <property type="match status" value="1"/>
</dbReference>